<dbReference type="Proteomes" id="UP000261208">
    <property type="component" value="Unassembled WGS sequence"/>
</dbReference>
<keyword evidence="3 5" id="KW-0732">Signal</keyword>
<dbReference type="EMBL" id="QRWH01000003">
    <property type="protein sequence ID" value="RGT10577.1"/>
    <property type="molecule type" value="Genomic_DNA"/>
</dbReference>
<dbReference type="EMBL" id="QSGQ01000006">
    <property type="protein sequence ID" value="RHB39150.1"/>
    <property type="molecule type" value="Genomic_DNA"/>
</dbReference>
<dbReference type="EMBL" id="QSQQ01000017">
    <property type="protein sequence ID" value="RGK46133.1"/>
    <property type="molecule type" value="Genomic_DNA"/>
</dbReference>
<evidence type="ECO:0000256" key="4">
    <source>
        <dbReference type="RuleBase" id="RU003744"/>
    </source>
</evidence>
<evidence type="ECO:0000256" key="5">
    <source>
        <dbReference type="SAM" id="SignalP"/>
    </source>
</evidence>
<accession>A0A3E4F420</accession>
<dbReference type="Proteomes" id="UP000266376">
    <property type="component" value="Unassembled WGS sequence"/>
</dbReference>
<evidence type="ECO:0000313" key="11">
    <source>
        <dbReference type="EMBL" id="RHB39150.1"/>
    </source>
</evidence>
<comment type="subcellular location">
    <subcellularLocation>
        <location evidence="1">Cell envelope</location>
    </subcellularLocation>
</comment>
<dbReference type="InterPro" id="IPR018313">
    <property type="entry name" value="SBP_3_CS"/>
</dbReference>
<dbReference type="Proteomes" id="UP000260664">
    <property type="component" value="Unassembled WGS sequence"/>
</dbReference>
<dbReference type="AlphaFoldDB" id="A0A3E4F420"/>
<dbReference type="GO" id="GO:0030313">
    <property type="term" value="C:cell envelope"/>
    <property type="evidence" value="ECO:0007669"/>
    <property type="project" value="UniProtKB-SubCell"/>
</dbReference>
<feature type="chain" id="PRO_5038303296" evidence="5">
    <location>
        <begin position="22"/>
        <end position="293"/>
    </location>
</feature>
<protein>
    <submittedName>
        <fullName evidence="7">Amino acid ABC transporter substrate-binding protein</fullName>
    </submittedName>
</protein>
<dbReference type="PROSITE" id="PS51257">
    <property type="entry name" value="PROKAR_LIPOPROTEIN"/>
    <property type="match status" value="1"/>
</dbReference>
<name>A0A3E4F420_9FIRM</name>
<comment type="similarity">
    <text evidence="2 4">Belongs to the bacterial solute-binding protein 3 family.</text>
</comment>
<dbReference type="Proteomes" id="UP000283630">
    <property type="component" value="Unassembled WGS sequence"/>
</dbReference>
<dbReference type="PANTHER" id="PTHR35936">
    <property type="entry name" value="MEMBRANE-BOUND LYTIC MUREIN TRANSGLYCOSYLASE F"/>
    <property type="match status" value="1"/>
</dbReference>
<evidence type="ECO:0000256" key="3">
    <source>
        <dbReference type="ARBA" id="ARBA00022729"/>
    </source>
</evidence>
<evidence type="ECO:0000313" key="13">
    <source>
        <dbReference type="Proteomes" id="UP000261208"/>
    </source>
</evidence>
<dbReference type="Proteomes" id="UP000284883">
    <property type="component" value="Unassembled WGS sequence"/>
</dbReference>
<reference evidence="12 13" key="1">
    <citation type="submission" date="2018-08" db="EMBL/GenBank/DDBJ databases">
        <title>A genome reference for cultivated species of the human gut microbiota.</title>
        <authorList>
            <person name="Zou Y."/>
            <person name="Xue W."/>
            <person name="Luo G."/>
        </authorList>
    </citation>
    <scope>NUCLEOTIDE SEQUENCE [LARGE SCALE GENOMIC DNA]</scope>
    <source>
        <strain evidence="10 14">AF12-11</strain>
        <strain evidence="9 15">AF19-4AC</strain>
        <strain evidence="11 16">AM40-15AC</strain>
        <strain evidence="8 13">TF11-11</strain>
        <strain evidence="7 12">TM09-19AC</strain>
    </source>
</reference>
<organism evidence="7 12">
    <name type="scientific">Dorea formicigenerans</name>
    <dbReference type="NCBI Taxonomy" id="39486"/>
    <lineage>
        <taxon>Bacteria</taxon>
        <taxon>Bacillati</taxon>
        <taxon>Bacillota</taxon>
        <taxon>Clostridia</taxon>
        <taxon>Lachnospirales</taxon>
        <taxon>Lachnospiraceae</taxon>
        <taxon>Dorea</taxon>
    </lineage>
</organism>
<proteinExistence type="inferred from homology"/>
<feature type="signal peptide" evidence="5">
    <location>
        <begin position="1"/>
        <end position="21"/>
    </location>
</feature>
<dbReference type="SMART" id="SM00062">
    <property type="entry name" value="PBPb"/>
    <property type="match status" value="1"/>
</dbReference>
<gene>
    <name evidence="11" type="ORF">DW885_10090</name>
    <name evidence="10" type="ORF">DWV67_04515</name>
    <name evidence="9" type="ORF">DWX53_03915</name>
    <name evidence="8" type="ORF">DXD10_12420</name>
    <name evidence="7" type="ORF">DXD84_10275</name>
</gene>
<evidence type="ECO:0000256" key="1">
    <source>
        <dbReference type="ARBA" id="ARBA00004196"/>
    </source>
</evidence>
<sequence>MKMKKLTSVLLVAACALSLVACGGSGDKKDSSKGGSSSKTAKVIDIDLTNEEYAFGVDKTQPELLEKTNAFIEKIKGDGTLDKICDKYFGSGEPEAVESAKLDSSKDQLVVATNAAFEPFEYTKGDSYYGIDMEIAKLLADELGKELVIENMDFDAVCLSVSQQKCDIAMAGLTINEEREEYVTFTDSYYSASQRLIVPSDNTTFDDCKSADDVAALLAKTEKSDKIGVQAGTTGQYYVEGSEDWDFPGLPAECVTYKSGSLAVQDMLNGNITYVIIDAAPASAITKSINEMQ</sequence>
<dbReference type="EMBL" id="QSAJ01000007">
    <property type="protein sequence ID" value="RGW54657.1"/>
    <property type="molecule type" value="Genomic_DNA"/>
</dbReference>
<evidence type="ECO:0000313" key="14">
    <source>
        <dbReference type="Proteomes" id="UP000266376"/>
    </source>
</evidence>
<evidence type="ECO:0000313" key="10">
    <source>
        <dbReference type="EMBL" id="RGW54657.1"/>
    </source>
</evidence>
<evidence type="ECO:0000313" key="8">
    <source>
        <dbReference type="EMBL" id="RGK46133.1"/>
    </source>
</evidence>
<evidence type="ECO:0000313" key="9">
    <source>
        <dbReference type="EMBL" id="RGT10577.1"/>
    </source>
</evidence>
<dbReference type="Gene3D" id="3.40.190.10">
    <property type="entry name" value="Periplasmic binding protein-like II"/>
    <property type="match status" value="3"/>
</dbReference>
<evidence type="ECO:0000313" key="12">
    <source>
        <dbReference type="Proteomes" id="UP000260664"/>
    </source>
</evidence>
<dbReference type="RefSeq" id="WP_117495386.1">
    <property type="nucleotide sequence ID" value="NZ_JAAIOE010000007.1"/>
</dbReference>
<dbReference type="InterPro" id="IPR001638">
    <property type="entry name" value="Solute-binding_3/MltF_N"/>
</dbReference>
<dbReference type="SUPFAM" id="SSF53850">
    <property type="entry name" value="Periplasmic binding protein-like II"/>
    <property type="match status" value="2"/>
</dbReference>
<dbReference type="PROSITE" id="PS01039">
    <property type="entry name" value="SBP_BACTERIAL_3"/>
    <property type="match status" value="1"/>
</dbReference>
<dbReference type="EMBL" id="QSOI01000012">
    <property type="protein sequence ID" value="RGI83570.1"/>
    <property type="molecule type" value="Genomic_DNA"/>
</dbReference>
<comment type="caution">
    <text evidence="7">The sequence shown here is derived from an EMBL/GenBank/DDBJ whole genome shotgun (WGS) entry which is preliminary data.</text>
</comment>
<dbReference type="PANTHER" id="PTHR35936:SF17">
    <property type="entry name" value="ARGININE-BINDING EXTRACELLULAR PROTEIN ARTP"/>
    <property type="match status" value="1"/>
</dbReference>
<feature type="domain" description="Solute-binding protein family 3/N-terminal" evidence="6">
    <location>
        <begin position="108"/>
        <end position="292"/>
    </location>
</feature>
<evidence type="ECO:0000256" key="2">
    <source>
        <dbReference type="ARBA" id="ARBA00010333"/>
    </source>
</evidence>
<dbReference type="Pfam" id="PF00497">
    <property type="entry name" value="SBP_bac_3"/>
    <property type="match status" value="1"/>
</dbReference>
<evidence type="ECO:0000313" key="7">
    <source>
        <dbReference type="EMBL" id="RGI83570.1"/>
    </source>
</evidence>
<evidence type="ECO:0000313" key="15">
    <source>
        <dbReference type="Proteomes" id="UP000283630"/>
    </source>
</evidence>
<evidence type="ECO:0000259" key="6">
    <source>
        <dbReference type="SMART" id="SM00062"/>
    </source>
</evidence>
<evidence type="ECO:0000313" key="16">
    <source>
        <dbReference type="Proteomes" id="UP000284883"/>
    </source>
</evidence>